<evidence type="ECO:0000256" key="7">
    <source>
        <dbReference type="PROSITE-ProRule" id="PRU00042"/>
    </source>
</evidence>
<keyword evidence="13" id="KW-1185">Reference proteome</keyword>
<reference evidence="13" key="1">
    <citation type="journal article" date="2015" name="Proc. Natl. Acad. Sci. U.S.A.">
        <title>Genome sequence of the Asian Tiger mosquito, Aedes albopictus, reveals insights into its biology, genetics, and evolution.</title>
        <authorList>
            <person name="Chen X.G."/>
            <person name="Jiang X."/>
            <person name="Gu J."/>
            <person name="Xu M."/>
            <person name="Wu Y."/>
            <person name="Deng Y."/>
            <person name="Zhang C."/>
            <person name="Bonizzoni M."/>
            <person name="Dermauw W."/>
            <person name="Vontas J."/>
            <person name="Armbruster P."/>
            <person name="Huang X."/>
            <person name="Yang Y."/>
            <person name="Zhang H."/>
            <person name="He W."/>
            <person name="Peng H."/>
            <person name="Liu Y."/>
            <person name="Wu K."/>
            <person name="Chen J."/>
            <person name="Lirakis M."/>
            <person name="Topalis P."/>
            <person name="Van Leeuwen T."/>
            <person name="Hall A.B."/>
            <person name="Jiang X."/>
            <person name="Thorpe C."/>
            <person name="Mueller R.L."/>
            <person name="Sun C."/>
            <person name="Waterhouse R.M."/>
            <person name="Yan G."/>
            <person name="Tu Z.J."/>
            <person name="Fang X."/>
            <person name="James A.A."/>
        </authorList>
    </citation>
    <scope>NUCLEOTIDE SEQUENCE [LARGE SCALE GENOMIC DNA]</scope>
    <source>
        <strain evidence="13">Foshan</strain>
    </source>
</reference>
<dbReference type="PROSITE" id="PS51915">
    <property type="entry name" value="ZAD"/>
    <property type="match status" value="1"/>
</dbReference>
<feature type="domain" description="ZAD" evidence="11">
    <location>
        <begin position="14"/>
        <end position="84"/>
    </location>
</feature>
<keyword evidence="2 8" id="KW-0479">Metal-binding</keyword>
<evidence type="ECO:0000256" key="5">
    <source>
        <dbReference type="ARBA" id="ARBA00022833"/>
    </source>
</evidence>
<evidence type="ECO:0000256" key="2">
    <source>
        <dbReference type="ARBA" id="ARBA00022723"/>
    </source>
</evidence>
<dbReference type="SUPFAM" id="SSF57667">
    <property type="entry name" value="beta-beta-alpha zinc fingers"/>
    <property type="match status" value="5"/>
</dbReference>
<evidence type="ECO:0000256" key="6">
    <source>
        <dbReference type="ARBA" id="ARBA00023242"/>
    </source>
</evidence>
<accession>A0ABM1XNM8</accession>
<dbReference type="Pfam" id="PF13912">
    <property type="entry name" value="zf-C2H2_6"/>
    <property type="match status" value="3"/>
</dbReference>
<dbReference type="Gene3D" id="3.40.1800.20">
    <property type="match status" value="1"/>
</dbReference>
<feature type="compositionally biased region" description="Basic and acidic residues" evidence="9">
    <location>
        <begin position="484"/>
        <end position="495"/>
    </location>
</feature>
<feature type="binding site" evidence="8">
    <location>
        <position position="57"/>
    </location>
    <ligand>
        <name>Zn(2+)</name>
        <dbReference type="ChEBI" id="CHEBI:29105"/>
    </ligand>
</feature>
<keyword evidence="5 8" id="KW-0862">Zinc</keyword>
<dbReference type="PANTHER" id="PTHR24394:SF29">
    <property type="entry name" value="MYONEURIN"/>
    <property type="match status" value="1"/>
</dbReference>
<evidence type="ECO:0000256" key="1">
    <source>
        <dbReference type="ARBA" id="ARBA00004123"/>
    </source>
</evidence>
<feature type="compositionally biased region" description="Basic and acidic residues" evidence="9">
    <location>
        <begin position="611"/>
        <end position="628"/>
    </location>
</feature>
<feature type="binding site" evidence="8">
    <location>
        <position position="19"/>
    </location>
    <ligand>
        <name>Zn(2+)</name>
        <dbReference type="ChEBI" id="CHEBI:29105"/>
    </ligand>
</feature>
<dbReference type="SMART" id="SM00355">
    <property type="entry name" value="ZnF_C2H2"/>
    <property type="match status" value="8"/>
</dbReference>
<evidence type="ECO:0000259" key="10">
    <source>
        <dbReference type="PROSITE" id="PS50157"/>
    </source>
</evidence>
<dbReference type="SMART" id="SM00868">
    <property type="entry name" value="zf-AD"/>
    <property type="match status" value="1"/>
</dbReference>
<dbReference type="EnsemblMetazoa" id="AALFPA23_001337.R38594">
    <property type="protein sequence ID" value="AALFPA23_001337.P38594"/>
    <property type="gene ID" value="AALFPA23_001337"/>
</dbReference>
<evidence type="ECO:0000256" key="9">
    <source>
        <dbReference type="SAM" id="MobiDB-lite"/>
    </source>
</evidence>
<feature type="compositionally biased region" description="Basic and acidic residues" evidence="9">
    <location>
        <begin position="467"/>
        <end position="477"/>
    </location>
</feature>
<dbReference type="InterPro" id="IPR036236">
    <property type="entry name" value="Znf_C2H2_sf"/>
</dbReference>
<feature type="compositionally biased region" description="Polar residues" evidence="9">
    <location>
        <begin position="330"/>
        <end position="340"/>
    </location>
</feature>
<feature type="compositionally biased region" description="Basic and acidic residues" evidence="9">
    <location>
        <begin position="308"/>
        <end position="329"/>
    </location>
</feature>
<dbReference type="PROSITE" id="PS50157">
    <property type="entry name" value="ZINC_FINGER_C2H2_2"/>
    <property type="match status" value="7"/>
</dbReference>
<evidence type="ECO:0000256" key="8">
    <source>
        <dbReference type="PROSITE-ProRule" id="PRU01263"/>
    </source>
</evidence>
<comment type="subcellular location">
    <subcellularLocation>
        <location evidence="1">Nucleus</location>
    </subcellularLocation>
</comment>
<evidence type="ECO:0000256" key="4">
    <source>
        <dbReference type="ARBA" id="ARBA00022771"/>
    </source>
</evidence>
<evidence type="ECO:0000259" key="11">
    <source>
        <dbReference type="PROSITE" id="PS51915"/>
    </source>
</evidence>
<evidence type="ECO:0008006" key="14">
    <source>
        <dbReference type="Google" id="ProtNLM"/>
    </source>
</evidence>
<feature type="domain" description="C2H2-type" evidence="10">
    <location>
        <begin position="516"/>
        <end position="544"/>
    </location>
</feature>
<evidence type="ECO:0000256" key="3">
    <source>
        <dbReference type="ARBA" id="ARBA00022737"/>
    </source>
</evidence>
<feature type="region of interest" description="Disordered" evidence="9">
    <location>
        <begin position="670"/>
        <end position="691"/>
    </location>
</feature>
<feature type="region of interest" description="Disordered" evidence="9">
    <location>
        <begin position="464"/>
        <end position="504"/>
    </location>
</feature>
<feature type="region of interest" description="Disordered" evidence="9">
    <location>
        <begin position="585"/>
        <end position="650"/>
    </location>
</feature>
<dbReference type="Pfam" id="PF00096">
    <property type="entry name" value="zf-C2H2"/>
    <property type="match status" value="4"/>
</dbReference>
<evidence type="ECO:0000313" key="13">
    <source>
        <dbReference type="Proteomes" id="UP000069940"/>
    </source>
</evidence>
<sequence length="691" mass="78703">MIETLSRSRENIGNLCRLCLNKELLQDVHQEQDLQRWISEFLAIVISIEDRMSQAICGMCRMRIIEFHHFRMRCQEVQGMFKSMIKRNDDRSLQSVMQSTVVKLECPSESVLSTTQGRVVQVRTGRANNGAKEAGVGPVGMDDMIVLEAVKIEPPDDYEETSEIPLNETTAESNYNVENQDPERTLSAIAESVQAKNGSDNTTSHRCSICHKQYQTDQKLEFHLKSAHGSKDHKCLICGVRFPMLKSLRRHQCTEKRINSLNNTCGNANTSCEKIRKRSKTEHTELQTPDCTSKPERNKKSKLRKTQAHKDSPELAQEISEKNDTDHIQKNSIPSSKNSSDYICTTCDRSFQRKGQLKNHLRSHQEHVAEDLSIDMETIRLSQLSRLTIQLPGIDGIAETVEEKENVKGAKLTVHQCKICSKQLKSHQRLHNHMRNHQPKEHVCKHCGFSFGRRDNLQRHLKTHTKSIFDRPERAESGETLSDEDVRSKENESDRSSAMGCKSDKDNPYIGRLQPFQCNECYRECKTAQNLRYHMRAVHGPKNHVCLTCGVRFSKKNNLKKHLRTKTHLNMLVNNSLQNKLSVTIKEDDDEQMVPTKSKKTQTASLETSAMDERSHSSGTKIENEIGQKESSAPVENSVDSEGRASTASNATDQEGYLCLICNRSFNRQSKLTNHRRVHEEPPSSAGEDEE</sequence>
<feature type="binding site" evidence="8">
    <location>
        <position position="60"/>
    </location>
    <ligand>
        <name>Zn(2+)</name>
        <dbReference type="ChEBI" id="CHEBI:29105"/>
    </ligand>
</feature>
<dbReference type="SUPFAM" id="SSF57716">
    <property type="entry name" value="Glucocorticoid receptor-like (DNA-binding domain)"/>
    <property type="match status" value="1"/>
</dbReference>
<dbReference type="Gene3D" id="3.30.160.60">
    <property type="entry name" value="Classic Zinc Finger"/>
    <property type="match status" value="6"/>
</dbReference>
<feature type="domain" description="C2H2-type" evidence="10">
    <location>
        <begin position="544"/>
        <end position="568"/>
    </location>
</feature>
<keyword evidence="3" id="KW-0677">Repeat</keyword>
<organism evidence="12 13">
    <name type="scientific">Aedes albopictus</name>
    <name type="common">Asian tiger mosquito</name>
    <name type="synonym">Stegomyia albopicta</name>
    <dbReference type="NCBI Taxonomy" id="7160"/>
    <lineage>
        <taxon>Eukaryota</taxon>
        <taxon>Metazoa</taxon>
        <taxon>Ecdysozoa</taxon>
        <taxon>Arthropoda</taxon>
        <taxon>Hexapoda</taxon>
        <taxon>Insecta</taxon>
        <taxon>Pterygota</taxon>
        <taxon>Neoptera</taxon>
        <taxon>Endopterygota</taxon>
        <taxon>Diptera</taxon>
        <taxon>Nematocera</taxon>
        <taxon>Culicoidea</taxon>
        <taxon>Culicidae</taxon>
        <taxon>Culicinae</taxon>
        <taxon>Aedini</taxon>
        <taxon>Aedes</taxon>
        <taxon>Stegomyia</taxon>
    </lineage>
</organism>
<feature type="domain" description="C2H2-type" evidence="10">
    <location>
        <begin position="205"/>
        <end position="233"/>
    </location>
</feature>
<proteinExistence type="predicted"/>
<dbReference type="InterPro" id="IPR012934">
    <property type="entry name" value="Znf_AD"/>
</dbReference>
<feature type="domain" description="C2H2-type" evidence="10">
    <location>
        <begin position="657"/>
        <end position="684"/>
    </location>
</feature>
<dbReference type="InterPro" id="IPR013087">
    <property type="entry name" value="Znf_C2H2_type"/>
</dbReference>
<protein>
    <recommendedName>
        <fullName evidence="14">C2h2-type zn-finger protein</fullName>
    </recommendedName>
</protein>
<keyword evidence="4 7" id="KW-0863">Zinc-finger</keyword>
<dbReference type="PROSITE" id="PS00028">
    <property type="entry name" value="ZINC_FINGER_C2H2_1"/>
    <property type="match status" value="7"/>
</dbReference>
<dbReference type="Pfam" id="PF12874">
    <property type="entry name" value="zf-met"/>
    <property type="match status" value="1"/>
</dbReference>
<dbReference type="PANTHER" id="PTHR24394">
    <property type="entry name" value="ZINC FINGER PROTEIN"/>
    <property type="match status" value="1"/>
</dbReference>
<feature type="domain" description="C2H2-type" evidence="10">
    <location>
        <begin position="442"/>
        <end position="465"/>
    </location>
</feature>
<keyword evidence="6" id="KW-0539">Nucleus</keyword>
<evidence type="ECO:0000313" key="12">
    <source>
        <dbReference type="EnsemblMetazoa" id="AALFPA23_001337.P38594"/>
    </source>
</evidence>
<feature type="binding site" evidence="8">
    <location>
        <position position="16"/>
    </location>
    <ligand>
        <name>Zn(2+)</name>
        <dbReference type="ChEBI" id="CHEBI:29105"/>
    </ligand>
</feature>
<feature type="domain" description="C2H2-type" evidence="10">
    <location>
        <begin position="415"/>
        <end position="442"/>
    </location>
</feature>
<feature type="domain" description="C2H2-type" evidence="10">
    <location>
        <begin position="342"/>
        <end position="369"/>
    </location>
</feature>
<dbReference type="GeneID" id="109621820"/>
<dbReference type="Pfam" id="PF07776">
    <property type="entry name" value="zf-AD"/>
    <property type="match status" value="1"/>
</dbReference>
<feature type="region of interest" description="Disordered" evidence="9">
    <location>
        <begin position="276"/>
        <end position="340"/>
    </location>
</feature>
<dbReference type="Proteomes" id="UP000069940">
    <property type="component" value="Unassembled WGS sequence"/>
</dbReference>
<name>A0ABM1XNM8_AEDAL</name>
<feature type="compositionally biased region" description="Polar residues" evidence="9">
    <location>
        <begin position="629"/>
        <end position="650"/>
    </location>
</feature>
<reference evidence="12" key="2">
    <citation type="submission" date="2025-05" db="UniProtKB">
        <authorList>
            <consortium name="EnsemblMetazoa"/>
        </authorList>
    </citation>
    <scope>IDENTIFICATION</scope>
    <source>
        <strain evidence="12">Foshan</strain>
    </source>
</reference>
<dbReference type="RefSeq" id="XP_062705481.1">
    <property type="nucleotide sequence ID" value="XM_062849497.1"/>
</dbReference>